<dbReference type="HOGENOM" id="CLU_037982_1_1_1"/>
<dbReference type="OrthoDB" id="5407799at2759"/>
<dbReference type="eggNOG" id="KOG1818">
    <property type="taxonomic scope" value="Eukaryota"/>
</dbReference>
<evidence type="ECO:0000256" key="1">
    <source>
        <dbReference type="SAM" id="MobiDB-lite"/>
    </source>
</evidence>
<feature type="region of interest" description="Disordered" evidence="1">
    <location>
        <begin position="21"/>
        <end position="237"/>
    </location>
</feature>
<reference evidence="2 3" key="1">
    <citation type="journal article" date="2011" name="Nat. Biotechnol.">
        <title>Comparative genomic analysis of the thermophilic biomass-degrading fungi Myceliophthora thermophila and Thielavia terrestris.</title>
        <authorList>
            <person name="Berka R.M."/>
            <person name="Grigoriev I.V."/>
            <person name="Otillar R."/>
            <person name="Salamov A."/>
            <person name="Grimwood J."/>
            <person name="Reid I."/>
            <person name="Ishmael N."/>
            <person name="John T."/>
            <person name="Darmond C."/>
            <person name="Moisan M.-C."/>
            <person name="Henrissat B."/>
            <person name="Coutinho P.M."/>
            <person name="Lombard V."/>
            <person name="Natvig D.O."/>
            <person name="Lindquist E."/>
            <person name="Schmutz J."/>
            <person name="Lucas S."/>
            <person name="Harris P."/>
            <person name="Powlowski J."/>
            <person name="Bellemare A."/>
            <person name="Taylor D."/>
            <person name="Butler G."/>
            <person name="de Vries R.P."/>
            <person name="Allijn I.E."/>
            <person name="van den Brink J."/>
            <person name="Ushinsky S."/>
            <person name="Storms R."/>
            <person name="Powell A.J."/>
            <person name="Paulsen I.T."/>
            <person name="Elbourne L.D.H."/>
            <person name="Baker S.E."/>
            <person name="Magnuson J."/>
            <person name="LaBoissiere S."/>
            <person name="Clutterbuck A.J."/>
            <person name="Martinez D."/>
            <person name="Wogulis M."/>
            <person name="de Leon A.L."/>
            <person name="Rey M.W."/>
            <person name="Tsang A."/>
        </authorList>
    </citation>
    <scope>NUCLEOTIDE SEQUENCE [LARGE SCALE GENOMIC DNA]</scope>
    <source>
        <strain evidence="3">ATCC 38088 / NRRL 8126</strain>
    </source>
</reference>
<dbReference type="EMBL" id="CP003013">
    <property type="protein sequence ID" value="AEO70208.1"/>
    <property type="molecule type" value="Genomic_DNA"/>
</dbReference>
<dbReference type="RefSeq" id="XP_003656544.1">
    <property type="nucleotide sequence ID" value="XM_003656496.1"/>
</dbReference>
<dbReference type="STRING" id="578455.G2RES5"/>
<dbReference type="CDD" id="cd19817">
    <property type="entry name" value="Bbox1_ANCHR-like"/>
    <property type="match status" value="1"/>
</dbReference>
<evidence type="ECO:0000313" key="2">
    <source>
        <dbReference type="EMBL" id="AEO70208.1"/>
    </source>
</evidence>
<keyword evidence="3" id="KW-1185">Reference proteome</keyword>
<dbReference type="SUPFAM" id="SSF57845">
    <property type="entry name" value="B-box zinc-binding domain"/>
    <property type="match status" value="1"/>
</dbReference>
<name>G2RES5_THETT</name>
<dbReference type="AlphaFoldDB" id="G2RES5"/>
<dbReference type="GeneID" id="11519791"/>
<protein>
    <submittedName>
        <fullName evidence="2">Uncharacterized protein</fullName>
    </submittedName>
</protein>
<gene>
    <name evidence="2" type="ORF">THITE_2055241</name>
</gene>
<organism evidence="2 3">
    <name type="scientific">Thermothielavioides terrestris (strain ATCC 38088 / NRRL 8126)</name>
    <name type="common">Thielavia terrestris</name>
    <dbReference type="NCBI Taxonomy" id="578455"/>
    <lineage>
        <taxon>Eukaryota</taxon>
        <taxon>Fungi</taxon>
        <taxon>Dikarya</taxon>
        <taxon>Ascomycota</taxon>
        <taxon>Pezizomycotina</taxon>
        <taxon>Sordariomycetes</taxon>
        <taxon>Sordariomycetidae</taxon>
        <taxon>Sordariales</taxon>
        <taxon>Chaetomiaceae</taxon>
        <taxon>Thermothielavioides</taxon>
        <taxon>Thermothielavioides terrestris</taxon>
    </lineage>
</organism>
<dbReference type="PANTHER" id="PTHR46603">
    <property type="entry name" value="ABSCISSION/NOCUT CHECKPOINT REGULATOR"/>
    <property type="match status" value="1"/>
</dbReference>
<dbReference type="PANTHER" id="PTHR46603:SF1">
    <property type="entry name" value="ABSCISSION_NOCUT CHECKPOINT REGULATOR"/>
    <property type="match status" value="1"/>
</dbReference>
<evidence type="ECO:0000313" key="3">
    <source>
        <dbReference type="Proteomes" id="UP000008181"/>
    </source>
</evidence>
<accession>G2RES5</accession>
<dbReference type="Proteomes" id="UP000008181">
    <property type="component" value="Chromosome 5"/>
</dbReference>
<dbReference type="KEGG" id="ttt:THITE_2055241"/>
<dbReference type="InterPro" id="IPR044553">
    <property type="entry name" value="Bbox1_ANCHR"/>
</dbReference>
<feature type="compositionally biased region" description="Basic and acidic residues" evidence="1">
    <location>
        <begin position="137"/>
        <end position="165"/>
    </location>
</feature>
<dbReference type="Pfam" id="PF22586">
    <property type="entry name" value="ANCHR-like_BBOX"/>
    <property type="match status" value="1"/>
</dbReference>
<sequence length="369" mass="38962">MAPPHPDDRSLLDRLNALKSTSVSLDKPANTATAAAAVPGSESPPGASREDALAARLRILRSRQGSSNHDGTGTIPPPAAEPTSSGGRPAKGKPAGEASPLSRPGPMNASAKLDSYQFFSSEADDEEALDELLESLGDAHFDLAEGEDAGTKPDSDPSGDAKKVADFLNSLQQGSENPLPKGDSAASADDDDDSDGEHMTRAVETILSQLGDEITSLPPPAPAAETATGPDPEADELSLTLPAVPSQLQDPAPDPKPEDDFERNISARLASLRGLGTLDALGLPSAPTFRPQDRRASDLGQGLLRSTKYTDEDQMTWCVACLDDATIRCVGCDNDVFCARCWKEMHLGPSAGYDERGHKWVKFERSRRA</sequence>
<proteinExistence type="predicted"/>
<feature type="compositionally biased region" description="Acidic residues" evidence="1">
    <location>
        <begin position="122"/>
        <end position="133"/>
    </location>
</feature>